<dbReference type="Gene3D" id="3.40.50.720">
    <property type="entry name" value="NAD(P)-binding Rossmann-like Domain"/>
    <property type="match status" value="1"/>
</dbReference>
<keyword evidence="3" id="KW-0560">Oxidoreductase</keyword>
<organism evidence="5 6">
    <name type="scientific">Hebeloma cylindrosporum</name>
    <dbReference type="NCBI Taxonomy" id="76867"/>
    <lineage>
        <taxon>Eukaryota</taxon>
        <taxon>Fungi</taxon>
        <taxon>Dikarya</taxon>
        <taxon>Basidiomycota</taxon>
        <taxon>Agaricomycotina</taxon>
        <taxon>Agaricomycetes</taxon>
        <taxon>Agaricomycetidae</taxon>
        <taxon>Agaricales</taxon>
        <taxon>Agaricineae</taxon>
        <taxon>Hymenogastraceae</taxon>
        <taxon>Hebeloma</taxon>
    </lineage>
</organism>
<sequence>MSIPKVWFVTGASSGFGLIMTEAALAQGDKVVATLRKPEALQSLQTKYPADKLLVTKLDVTNVDEIESAFVKAREAFGRIDVVFNNAGWGAFGEIEGTPDEQAHAMFETLFFGAANVSKIALKYFRENTPIGGRLLQISSQFGIIGFPGAGYYSAAKGALEAFSESLSQEIDPAWNIKITIIEPGAFRTKAFSNAVYLPPHPAYTSENLPFNLYRKVGSTIPADGDSEKAVQQFLKIVALENPPFRFPIHRNAIADARTKAKNLLEAADTYESWSEDIYH</sequence>
<keyword evidence="2" id="KW-0521">NADP</keyword>
<dbReference type="HOGENOM" id="CLU_010194_2_9_1"/>
<dbReference type="InterPro" id="IPR051911">
    <property type="entry name" value="SDR_oxidoreductase"/>
</dbReference>
<evidence type="ECO:0000256" key="4">
    <source>
        <dbReference type="RuleBase" id="RU000363"/>
    </source>
</evidence>
<evidence type="ECO:0000256" key="2">
    <source>
        <dbReference type="ARBA" id="ARBA00022857"/>
    </source>
</evidence>
<dbReference type="OrthoDB" id="1274115at2759"/>
<dbReference type="PRINTS" id="PR00081">
    <property type="entry name" value="GDHRDH"/>
</dbReference>
<dbReference type="PANTHER" id="PTHR43976:SF16">
    <property type="entry name" value="SHORT-CHAIN DEHYDROGENASE_REDUCTASE FAMILY PROTEIN"/>
    <property type="match status" value="1"/>
</dbReference>
<dbReference type="SUPFAM" id="SSF51735">
    <property type="entry name" value="NAD(P)-binding Rossmann-fold domains"/>
    <property type="match status" value="1"/>
</dbReference>
<dbReference type="STRING" id="686832.A0A0C3CBA7"/>
<dbReference type="Pfam" id="PF00106">
    <property type="entry name" value="adh_short"/>
    <property type="match status" value="1"/>
</dbReference>
<evidence type="ECO:0000313" key="5">
    <source>
        <dbReference type="EMBL" id="KIM40896.1"/>
    </source>
</evidence>
<dbReference type="PRINTS" id="PR00080">
    <property type="entry name" value="SDRFAMILY"/>
</dbReference>
<reference evidence="6" key="2">
    <citation type="submission" date="2015-01" db="EMBL/GenBank/DDBJ databases">
        <title>Evolutionary Origins and Diversification of the Mycorrhizal Mutualists.</title>
        <authorList>
            <consortium name="DOE Joint Genome Institute"/>
            <consortium name="Mycorrhizal Genomics Consortium"/>
            <person name="Kohler A."/>
            <person name="Kuo A."/>
            <person name="Nagy L.G."/>
            <person name="Floudas D."/>
            <person name="Copeland A."/>
            <person name="Barry K.W."/>
            <person name="Cichocki N."/>
            <person name="Veneault-Fourrey C."/>
            <person name="LaButti K."/>
            <person name="Lindquist E.A."/>
            <person name="Lipzen A."/>
            <person name="Lundell T."/>
            <person name="Morin E."/>
            <person name="Murat C."/>
            <person name="Riley R."/>
            <person name="Ohm R."/>
            <person name="Sun H."/>
            <person name="Tunlid A."/>
            <person name="Henrissat B."/>
            <person name="Grigoriev I.V."/>
            <person name="Hibbett D.S."/>
            <person name="Martin F."/>
        </authorList>
    </citation>
    <scope>NUCLEOTIDE SEQUENCE [LARGE SCALE GENOMIC DNA]</scope>
    <source>
        <strain evidence="6">h7</strain>
    </source>
</reference>
<evidence type="ECO:0000256" key="1">
    <source>
        <dbReference type="ARBA" id="ARBA00006484"/>
    </source>
</evidence>
<dbReference type="InterPro" id="IPR020904">
    <property type="entry name" value="Sc_DH/Rdtase_CS"/>
</dbReference>
<dbReference type="InterPro" id="IPR002347">
    <property type="entry name" value="SDR_fam"/>
</dbReference>
<evidence type="ECO:0000313" key="6">
    <source>
        <dbReference type="Proteomes" id="UP000053424"/>
    </source>
</evidence>
<accession>A0A0C3CBA7</accession>
<evidence type="ECO:0008006" key="7">
    <source>
        <dbReference type="Google" id="ProtNLM"/>
    </source>
</evidence>
<comment type="similarity">
    <text evidence="1 4">Belongs to the short-chain dehydrogenases/reductases (SDR) family.</text>
</comment>
<dbReference type="EMBL" id="KN831781">
    <property type="protein sequence ID" value="KIM40896.1"/>
    <property type="molecule type" value="Genomic_DNA"/>
</dbReference>
<dbReference type="PROSITE" id="PS00061">
    <property type="entry name" value="ADH_SHORT"/>
    <property type="match status" value="1"/>
</dbReference>
<evidence type="ECO:0000256" key="3">
    <source>
        <dbReference type="ARBA" id="ARBA00023002"/>
    </source>
</evidence>
<reference evidence="5 6" key="1">
    <citation type="submission" date="2014-04" db="EMBL/GenBank/DDBJ databases">
        <authorList>
            <consortium name="DOE Joint Genome Institute"/>
            <person name="Kuo A."/>
            <person name="Gay G."/>
            <person name="Dore J."/>
            <person name="Kohler A."/>
            <person name="Nagy L.G."/>
            <person name="Floudas D."/>
            <person name="Copeland A."/>
            <person name="Barry K.W."/>
            <person name="Cichocki N."/>
            <person name="Veneault-Fourrey C."/>
            <person name="LaButti K."/>
            <person name="Lindquist E.A."/>
            <person name="Lipzen A."/>
            <person name="Lundell T."/>
            <person name="Morin E."/>
            <person name="Murat C."/>
            <person name="Sun H."/>
            <person name="Tunlid A."/>
            <person name="Henrissat B."/>
            <person name="Grigoriev I.V."/>
            <person name="Hibbett D.S."/>
            <person name="Martin F."/>
            <person name="Nordberg H.P."/>
            <person name="Cantor M.N."/>
            <person name="Hua S.X."/>
        </authorList>
    </citation>
    <scope>NUCLEOTIDE SEQUENCE [LARGE SCALE GENOMIC DNA]</scope>
    <source>
        <strain evidence="6">h7</strain>
    </source>
</reference>
<dbReference type="CDD" id="cd05374">
    <property type="entry name" value="17beta-HSD-like_SDR_c"/>
    <property type="match status" value="1"/>
</dbReference>
<name>A0A0C3CBA7_HEBCY</name>
<dbReference type="Proteomes" id="UP000053424">
    <property type="component" value="Unassembled WGS sequence"/>
</dbReference>
<dbReference type="GO" id="GO:0016491">
    <property type="term" value="F:oxidoreductase activity"/>
    <property type="evidence" value="ECO:0007669"/>
    <property type="project" value="UniProtKB-KW"/>
</dbReference>
<dbReference type="AlphaFoldDB" id="A0A0C3CBA7"/>
<proteinExistence type="inferred from homology"/>
<protein>
    <recommendedName>
        <fullName evidence="7">NAD(P)-binding protein</fullName>
    </recommendedName>
</protein>
<keyword evidence="6" id="KW-1185">Reference proteome</keyword>
<dbReference type="InterPro" id="IPR036291">
    <property type="entry name" value="NAD(P)-bd_dom_sf"/>
</dbReference>
<gene>
    <name evidence="5" type="ORF">M413DRAFT_445668</name>
</gene>
<dbReference type="PANTHER" id="PTHR43976">
    <property type="entry name" value="SHORT CHAIN DEHYDROGENASE"/>
    <property type="match status" value="1"/>
</dbReference>